<evidence type="ECO:0000256" key="2">
    <source>
        <dbReference type="SAM" id="SignalP"/>
    </source>
</evidence>
<evidence type="ECO:0000313" key="4">
    <source>
        <dbReference type="Proteomes" id="UP000614601"/>
    </source>
</evidence>
<evidence type="ECO:0000256" key="1">
    <source>
        <dbReference type="SAM" id="Phobius"/>
    </source>
</evidence>
<sequence>MTSSRPFALILFFTMLIVIVSGADENSTFKERENYRMFILLCGNGAILLLVGVLTLSSFAFQILYPKLSRYVRKHGGDKTTIDNTNIDCRLPGCMGPRIRPI</sequence>
<keyword evidence="4" id="KW-1185">Reference proteome</keyword>
<keyword evidence="1" id="KW-1133">Transmembrane helix</keyword>
<keyword evidence="1" id="KW-0472">Membrane</keyword>
<name>A0A811KJG4_9BILA</name>
<proteinExistence type="predicted"/>
<organism evidence="3 4">
    <name type="scientific">Bursaphelenchus okinawaensis</name>
    <dbReference type="NCBI Taxonomy" id="465554"/>
    <lineage>
        <taxon>Eukaryota</taxon>
        <taxon>Metazoa</taxon>
        <taxon>Ecdysozoa</taxon>
        <taxon>Nematoda</taxon>
        <taxon>Chromadorea</taxon>
        <taxon>Rhabditida</taxon>
        <taxon>Tylenchina</taxon>
        <taxon>Tylenchomorpha</taxon>
        <taxon>Aphelenchoidea</taxon>
        <taxon>Aphelenchoididae</taxon>
        <taxon>Bursaphelenchus</taxon>
    </lineage>
</organism>
<evidence type="ECO:0000313" key="3">
    <source>
        <dbReference type="EMBL" id="CAD5215488.1"/>
    </source>
</evidence>
<accession>A0A811KJG4</accession>
<gene>
    <name evidence="3" type="ORF">BOKJ2_LOCUS6118</name>
</gene>
<keyword evidence="2" id="KW-0732">Signal</keyword>
<protein>
    <submittedName>
        <fullName evidence="3">Uncharacterized protein</fullName>
    </submittedName>
</protein>
<dbReference type="Proteomes" id="UP000783686">
    <property type="component" value="Unassembled WGS sequence"/>
</dbReference>
<feature type="signal peptide" evidence="2">
    <location>
        <begin position="1"/>
        <end position="22"/>
    </location>
</feature>
<feature type="transmembrane region" description="Helical" evidence="1">
    <location>
        <begin position="38"/>
        <end position="65"/>
    </location>
</feature>
<reference evidence="3" key="1">
    <citation type="submission" date="2020-09" db="EMBL/GenBank/DDBJ databases">
        <authorList>
            <person name="Kikuchi T."/>
        </authorList>
    </citation>
    <scope>NUCLEOTIDE SEQUENCE</scope>
    <source>
        <strain evidence="3">SH1</strain>
    </source>
</reference>
<dbReference type="Proteomes" id="UP000614601">
    <property type="component" value="Unassembled WGS sequence"/>
</dbReference>
<keyword evidence="1" id="KW-0812">Transmembrane</keyword>
<comment type="caution">
    <text evidence="3">The sequence shown here is derived from an EMBL/GenBank/DDBJ whole genome shotgun (WGS) entry which is preliminary data.</text>
</comment>
<dbReference type="EMBL" id="CAJFDH010000003">
    <property type="protein sequence ID" value="CAD5215488.1"/>
    <property type="molecule type" value="Genomic_DNA"/>
</dbReference>
<dbReference type="EMBL" id="CAJFCW020000003">
    <property type="protein sequence ID" value="CAG9104174.1"/>
    <property type="molecule type" value="Genomic_DNA"/>
</dbReference>
<dbReference type="AlphaFoldDB" id="A0A811KJG4"/>
<feature type="chain" id="PRO_5036221017" evidence="2">
    <location>
        <begin position="23"/>
        <end position="102"/>
    </location>
</feature>